<evidence type="ECO:0000256" key="7">
    <source>
        <dbReference type="ARBA" id="ARBA00022737"/>
    </source>
</evidence>
<dbReference type="SMART" id="SM00365">
    <property type="entry name" value="LRR_SD22"/>
    <property type="match status" value="9"/>
</dbReference>
<feature type="domain" description="Leucine-rich repeat-containing N-terminal plant-type" evidence="14">
    <location>
        <begin position="30"/>
        <end position="79"/>
    </location>
</feature>
<dbReference type="SUPFAM" id="SSF52047">
    <property type="entry name" value="RNI-like"/>
    <property type="match status" value="2"/>
</dbReference>
<evidence type="ECO:0000256" key="3">
    <source>
        <dbReference type="ARBA" id="ARBA00022475"/>
    </source>
</evidence>
<evidence type="ECO:0000256" key="9">
    <source>
        <dbReference type="ARBA" id="ARBA00023136"/>
    </source>
</evidence>
<evidence type="ECO:0008006" key="18">
    <source>
        <dbReference type="Google" id="ProtNLM"/>
    </source>
</evidence>
<feature type="chain" id="PRO_5047220478" description="Receptor-like protein 12" evidence="13">
    <location>
        <begin position="19"/>
        <end position="1041"/>
    </location>
</feature>
<keyword evidence="10" id="KW-0675">Receptor</keyword>
<evidence type="ECO:0000256" key="12">
    <source>
        <dbReference type="SAM" id="Phobius"/>
    </source>
</evidence>
<dbReference type="InterPro" id="IPR003591">
    <property type="entry name" value="Leu-rich_rpt_typical-subtyp"/>
</dbReference>
<feature type="signal peptide" evidence="13">
    <location>
        <begin position="1"/>
        <end position="18"/>
    </location>
</feature>
<keyword evidence="6 13" id="KW-0732">Signal</keyword>
<evidence type="ECO:0000313" key="17">
    <source>
        <dbReference type="Proteomes" id="UP001341840"/>
    </source>
</evidence>
<evidence type="ECO:0000256" key="8">
    <source>
        <dbReference type="ARBA" id="ARBA00022989"/>
    </source>
</evidence>
<evidence type="ECO:0000259" key="15">
    <source>
        <dbReference type="Pfam" id="PF23598"/>
    </source>
</evidence>
<evidence type="ECO:0000259" key="14">
    <source>
        <dbReference type="Pfam" id="PF08263"/>
    </source>
</evidence>
<dbReference type="InterPro" id="IPR013210">
    <property type="entry name" value="LRR_N_plant-typ"/>
</dbReference>
<keyword evidence="5 12" id="KW-0812">Transmembrane</keyword>
<name>A0ABU6RFJ3_9FABA</name>
<evidence type="ECO:0000256" key="13">
    <source>
        <dbReference type="SAM" id="SignalP"/>
    </source>
</evidence>
<dbReference type="Pfam" id="PF08263">
    <property type="entry name" value="LRRNT_2"/>
    <property type="match status" value="1"/>
</dbReference>
<reference evidence="16 17" key="1">
    <citation type="journal article" date="2023" name="Plants (Basel)">
        <title>Bridging the Gap: Combining Genomics and Transcriptomics Approaches to Understand Stylosanthes scabra, an Orphan Legume from the Brazilian Caatinga.</title>
        <authorList>
            <person name="Ferreira-Neto J.R.C."/>
            <person name="da Silva M.D."/>
            <person name="Binneck E."/>
            <person name="de Melo N.F."/>
            <person name="da Silva R.H."/>
            <person name="de Melo A.L.T.M."/>
            <person name="Pandolfi V."/>
            <person name="Bustamante F.O."/>
            <person name="Brasileiro-Vidal A.C."/>
            <person name="Benko-Iseppon A.M."/>
        </authorList>
    </citation>
    <scope>NUCLEOTIDE SEQUENCE [LARGE SCALE GENOMIC DNA]</scope>
    <source>
        <tissue evidence="16">Leaves</tissue>
    </source>
</reference>
<evidence type="ECO:0000256" key="5">
    <source>
        <dbReference type="ARBA" id="ARBA00022692"/>
    </source>
</evidence>
<keyword evidence="8 12" id="KW-1133">Transmembrane helix</keyword>
<evidence type="ECO:0000256" key="1">
    <source>
        <dbReference type="ARBA" id="ARBA00004251"/>
    </source>
</evidence>
<keyword evidence="11" id="KW-0325">Glycoprotein</keyword>
<keyword evidence="3" id="KW-1003">Cell membrane</keyword>
<accession>A0ABU6RFJ3</accession>
<dbReference type="Pfam" id="PF00560">
    <property type="entry name" value="LRR_1"/>
    <property type="match status" value="7"/>
</dbReference>
<evidence type="ECO:0000256" key="10">
    <source>
        <dbReference type="ARBA" id="ARBA00023170"/>
    </source>
</evidence>
<dbReference type="InterPro" id="IPR001611">
    <property type="entry name" value="Leu-rich_rpt"/>
</dbReference>
<evidence type="ECO:0000256" key="4">
    <source>
        <dbReference type="ARBA" id="ARBA00022614"/>
    </source>
</evidence>
<dbReference type="EMBL" id="JASCZI010030434">
    <property type="protein sequence ID" value="MED6122594.1"/>
    <property type="molecule type" value="Genomic_DNA"/>
</dbReference>
<dbReference type="Pfam" id="PF23598">
    <property type="entry name" value="LRR_14"/>
    <property type="match status" value="1"/>
</dbReference>
<dbReference type="Gene3D" id="3.80.10.10">
    <property type="entry name" value="Ribonuclease Inhibitor"/>
    <property type="match status" value="5"/>
</dbReference>
<comment type="caution">
    <text evidence="16">The sequence shown here is derived from an EMBL/GenBank/DDBJ whole genome shotgun (WGS) entry which is preliminary data.</text>
</comment>
<dbReference type="InterPro" id="IPR055414">
    <property type="entry name" value="LRR_R13L4/SHOC2-like"/>
</dbReference>
<dbReference type="PANTHER" id="PTHR48061">
    <property type="entry name" value="LEUCINE-RICH REPEAT RECEPTOR PROTEIN KINASE EMS1-LIKE-RELATED"/>
    <property type="match status" value="1"/>
</dbReference>
<proteinExistence type="inferred from homology"/>
<dbReference type="SMART" id="SM00369">
    <property type="entry name" value="LRR_TYP"/>
    <property type="match status" value="12"/>
</dbReference>
<dbReference type="PROSITE" id="PS51450">
    <property type="entry name" value="LRR"/>
    <property type="match status" value="3"/>
</dbReference>
<protein>
    <recommendedName>
        <fullName evidence="18">Receptor-like protein 12</fullName>
    </recommendedName>
</protein>
<dbReference type="Proteomes" id="UP001341840">
    <property type="component" value="Unassembled WGS sequence"/>
</dbReference>
<gene>
    <name evidence="16" type="ORF">PIB30_041132</name>
</gene>
<comment type="subcellular location">
    <subcellularLocation>
        <location evidence="1">Cell membrane</location>
        <topology evidence="1">Single-pass type I membrane protein</topology>
    </subcellularLocation>
</comment>
<feature type="domain" description="Disease resistance R13L4/SHOC-2-like LRR" evidence="15">
    <location>
        <begin position="283"/>
        <end position="421"/>
    </location>
</feature>
<dbReference type="InterPro" id="IPR032675">
    <property type="entry name" value="LRR_dom_sf"/>
</dbReference>
<keyword evidence="7" id="KW-0677">Repeat</keyword>
<organism evidence="16 17">
    <name type="scientific">Stylosanthes scabra</name>
    <dbReference type="NCBI Taxonomy" id="79078"/>
    <lineage>
        <taxon>Eukaryota</taxon>
        <taxon>Viridiplantae</taxon>
        <taxon>Streptophyta</taxon>
        <taxon>Embryophyta</taxon>
        <taxon>Tracheophyta</taxon>
        <taxon>Spermatophyta</taxon>
        <taxon>Magnoliopsida</taxon>
        <taxon>eudicotyledons</taxon>
        <taxon>Gunneridae</taxon>
        <taxon>Pentapetalae</taxon>
        <taxon>rosids</taxon>
        <taxon>fabids</taxon>
        <taxon>Fabales</taxon>
        <taxon>Fabaceae</taxon>
        <taxon>Papilionoideae</taxon>
        <taxon>50 kb inversion clade</taxon>
        <taxon>dalbergioids sensu lato</taxon>
        <taxon>Dalbergieae</taxon>
        <taxon>Pterocarpus clade</taxon>
        <taxon>Stylosanthes</taxon>
    </lineage>
</organism>
<feature type="transmembrane region" description="Helical" evidence="12">
    <location>
        <begin position="991"/>
        <end position="1011"/>
    </location>
</feature>
<keyword evidence="17" id="KW-1185">Reference proteome</keyword>
<evidence type="ECO:0000256" key="6">
    <source>
        <dbReference type="ARBA" id="ARBA00022729"/>
    </source>
</evidence>
<keyword evidence="9 12" id="KW-0472">Membrane</keyword>
<evidence type="ECO:0000256" key="11">
    <source>
        <dbReference type="ARBA" id="ARBA00023180"/>
    </source>
</evidence>
<dbReference type="Pfam" id="PF13855">
    <property type="entry name" value="LRR_8"/>
    <property type="match status" value="2"/>
</dbReference>
<comment type="similarity">
    <text evidence="2">Belongs to the RLP family.</text>
</comment>
<dbReference type="SUPFAM" id="SSF52058">
    <property type="entry name" value="L domain-like"/>
    <property type="match status" value="2"/>
</dbReference>
<evidence type="ECO:0000256" key="2">
    <source>
        <dbReference type="ARBA" id="ARBA00009592"/>
    </source>
</evidence>
<dbReference type="PRINTS" id="PR00019">
    <property type="entry name" value="LEURICHRPT"/>
</dbReference>
<dbReference type="InterPro" id="IPR046956">
    <property type="entry name" value="RLP23-like"/>
</dbReference>
<evidence type="ECO:0000313" key="16">
    <source>
        <dbReference type="EMBL" id="MED6122594.1"/>
    </source>
</evidence>
<dbReference type="PANTHER" id="PTHR48061:SF46">
    <property type="entry name" value="LEUCINE-RICH REPEAT-CONTAINING N-TERMINAL PLANT-TYPE DOMAIN-CONTAINING PROTEIN"/>
    <property type="match status" value="1"/>
</dbReference>
<sequence length="1041" mass="114663">MGRLLLLLFLFYFPSSSSSSLHSLEHLCHPYQSSALLQFKNSLNHVFQSSGGDCDHVHPNTITWRNGTDCCSWQGVTCNSKSGDVTGLDLSCAGLGGEIHPNSTLFHLTHLQSLNLSSCSFEGDIPPQISHLSKLVSLDLSSNFDLKLEGTTLKRMVKNTTALREIYLDRVDMSSINNPLSLMQNWSSNLVTLSLPYTKIAGHLTSDLLCFPNLQELYLEDNKEIQVHVPNLHCNNASFLRVLDLSGCRFEGSTIPSSFSNLTHLTSLDLSGSNLIGPIPSSSSSSLSNLHHLSYLDLSLNNFTGSIPSSLSNLQNLAHLDLQFNQLSGFIPSSLSSLEHLTYLDLSQNNLSDLIPSSLSNLQNLIHLDLSHNGLTGSIPDGLGGITKLQTLNLRENNLGGKLPSSLFTLNQISSLDCSFNKIEGSLPQNITGFSNLTLLGLNDNSLNGTIPSWCLSLTSLTTLYLENNRFTGHIGSISSTSLQNLKLCGNKLQGSVPESVFNLLNLTTLCLSSENWSDPVHFPLFSNLVNLQALSLSGYSSLLLTPEANSNYTFPSLEDLVLHSNNITGFSTFSGKFPSLFFLDLSNNNLEGKVPKWIYESDTLIHLNLSQNHFTSIEHFPWLGLQHLDLSSNSMTGEILSIFCNVSTLEVVNLSYNNFTGTIPQCLSNLSLQVLDLQMNKFYGTLPSSLSMNKQLATLNLYGNKLQGHLPKSWSNFTQLEVLNLGNNELEDTFPYWLQNLPSLKVLVLRANKFHGPIPSLKTKNPFPSLIICDLSRNGFTGPLPKSFIENFQAMKHNQAEVKKDLGYINFLFPMIFGNIQPEYYNSVAETIKGISITFSRIPMIFVIIDLSENKFEGKIPQVIGELHAVIALNLSHNSFTGHVPRSIGDLTNLESLDLSSNKLSGEIPMELTNLIYLEVLKLSNNQLVGQIPQGKQFDTFSNDSYKGNKGLCGFPLPIQCINDATQQPLTSPTTFEGEDKFGFGWKPVAIGYACGTVLGIGLGSCVFWIGKPQWLVIIFGGTTRRIKRRRSGNHHARTT</sequence>
<keyword evidence="4" id="KW-0433">Leucine-rich repeat</keyword>